<evidence type="ECO:0000313" key="3">
    <source>
        <dbReference type="EMBL" id="GAA5484797.1"/>
    </source>
</evidence>
<dbReference type="RefSeq" id="WP_353568906.1">
    <property type="nucleotide sequence ID" value="NZ_BAABRI010000036.1"/>
</dbReference>
<dbReference type="Proteomes" id="UP001476282">
    <property type="component" value="Unassembled WGS sequence"/>
</dbReference>
<accession>A0ABP9UTP7</accession>
<protein>
    <recommendedName>
        <fullName evidence="2">Probable zinc-binding domain-containing protein</fullName>
    </recommendedName>
</protein>
<feature type="domain" description="Probable zinc-binding" evidence="2">
    <location>
        <begin position="76"/>
        <end position="125"/>
    </location>
</feature>
<name>A0ABP9UTP7_9BACT</name>
<gene>
    <name evidence="3" type="ORF">Hsar01_04045</name>
</gene>
<dbReference type="InterPro" id="IPR025306">
    <property type="entry name" value="Zn-bnd_dom_prob"/>
</dbReference>
<evidence type="ECO:0000259" key="2">
    <source>
        <dbReference type="Pfam" id="PF13451"/>
    </source>
</evidence>
<organism evidence="3 4">
    <name type="scientific">Haloferula sargassicola</name>
    <dbReference type="NCBI Taxonomy" id="490096"/>
    <lineage>
        <taxon>Bacteria</taxon>
        <taxon>Pseudomonadati</taxon>
        <taxon>Verrucomicrobiota</taxon>
        <taxon>Verrucomicrobiia</taxon>
        <taxon>Verrucomicrobiales</taxon>
        <taxon>Verrucomicrobiaceae</taxon>
        <taxon>Haloferula</taxon>
    </lineage>
</organism>
<evidence type="ECO:0000256" key="1">
    <source>
        <dbReference type="SAM" id="MobiDB-lite"/>
    </source>
</evidence>
<evidence type="ECO:0000313" key="4">
    <source>
        <dbReference type="Proteomes" id="UP001476282"/>
    </source>
</evidence>
<sequence length="148" mass="18055">MPRHYPKRERKKAGDKRSRLDRRRQRQRAAEEKERQRALEKEGRRRGLIRIRTDRLRSRSVMGSMGVPTFQGCYYEDYPFVCCDCGRKEIWTAKSQRWWYEEMGGEMESFAIRCRCCRDAERRRKDEARRISAEGRERKRRRMENGEG</sequence>
<feature type="compositionally biased region" description="Basic residues" evidence="1">
    <location>
        <begin position="1"/>
        <end position="27"/>
    </location>
</feature>
<proteinExistence type="predicted"/>
<dbReference type="Pfam" id="PF13451">
    <property type="entry name" value="zf_Tbcl"/>
    <property type="match status" value="1"/>
</dbReference>
<feature type="region of interest" description="Disordered" evidence="1">
    <location>
        <begin position="122"/>
        <end position="148"/>
    </location>
</feature>
<reference evidence="3 4" key="1">
    <citation type="submission" date="2024-02" db="EMBL/GenBank/DDBJ databases">
        <title>Haloferula sargassicola NBRC 104335.</title>
        <authorList>
            <person name="Ichikawa N."/>
            <person name="Katano-Makiyama Y."/>
            <person name="Hidaka K."/>
        </authorList>
    </citation>
    <scope>NUCLEOTIDE SEQUENCE [LARGE SCALE GENOMIC DNA]</scope>
    <source>
        <strain evidence="3 4">NBRC 104335</strain>
    </source>
</reference>
<keyword evidence="4" id="KW-1185">Reference proteome</keyword>
<feature type="region of interest" description="Disordered" evidence="1">
    <location>
        <begin position="1"/>
        <end position="46"/>
    </location>
</feature>
<comment type="caution">
    <text evidence="3">The sequence shown here is derived from an EMBL/GenBank/DDBJ whole genome shotgun (WGS) entry which is preliminary data.</text>
</comment>
<dbReference type="EMBL" id="BAABRI010000036">
    <property type="protein sequence ID" value="GAA5484797.1"/>
    <property type="molecule type" value="Genomic_DNA"/>
</dbReference>
<feature type="compositionally biased region" description="Basic and acidic residues" evidence="1">
    <location>
        <begin position="28"/>
        <end position="46"/>
    </location>
</feature>